<proteinExistence type="inferred from homology"/>
<feature type="domain" description="GH16" evidence="3">
    <location>
        <begin position="27"/>
        <end position="295"/>
    </location>
</feature>
<dbReference type="Pfam" id="PF00722">
    <property type="entry name" value="Glyco_hydro_16"/>
    <property type="match status" value="1"/>
</dbReference>
<dbReference type="PROSITE" id="PS51762">
    <property type="entry name" value="GH16_2"/>
    <property type="match status" value="1"/>
</dbReference>
<keyword evidence="2" id="KW-0732">Signal</keyword>
<organism evidence="4 5">
    <name type="scientific">Nocardioides antri</name>
    <dbReference type="NCBI Taxonomy" id="2607659"/>
    <lineage>
        <taxon>Bacteria</taxon>
        <taxon>Bacillati</taxon>
        <taxon>Actinomycetota</taxon>
        <taxon>Actinomycetes</taxon>
        <taxon>Propionibacteriales</taxon>
        <taxon>Nocardioidaceae</taxon>
        <taxon>Nocardioides</taxon>
    </lineage>
</organism>
<reference evidence="4 5" key="2">
    <citation type="submission" date="2019-09" db="EMBL/GenBank/DDBJ databases">
        <authorList>
            <person name="Jin C."/>
        </authorList>
    </citation>
    <scope>NUCLEOTIDE SEQUENCE [LARGE SCALE GENOMIC DNA]</scope>
    <source>
        <strain evidence="4 5">BN140041</strain>
    </source>
</reference>
<evidence type="ECO:0000256" key="1">
    <source>
        <dbReference type="ARBA" id="ARBA00006865"/>
    </source>
</evidence>
<evidence type="ECO:0000313" key="4">
    <source>
        <dbReference type="EMBL" id="KAA1428896.1"/>
    </source>
</evidence>
<gene>
    <name evidence="4" type="ORF">F0U47_01370</name>
</gene>
<dbReference type="PANTHER" id="PTHR10963:SF55">
    <property type="entry name" value="GLYCOSIDE HYDROLASE FAMILY 16 PROTEIN"/>
    <property type="match status" value="1"/>
</dbReference>
<dbReference type="GO" id="GO:0005975">
    <property type="term" value="P:carbohydrate metabolic process"/>
    <property type="evidence" value="ECO:0007669"/>
    <property type="project" value="InterPro"/>
</dbReference>
<dbReference type="AlphaFoldDB" id="A0A5B1M8X9"/>
<dbReference type="Proteomes" id="UP000324351">
    <property type="component" value="Unassembled WGS sequence"/>
</dbReference>
<keyword evidence="5" id="KW-1185">Reference proteome</keyword>
<dbReference type="SUPFAM" id="SSF49899">
    <property type="entry name" value="Concanavalin A-like lectins/glucanases"/>
    <property type="match status" value="1"/>
</dbReference>
<dbReference type="GO" id="GO:0004553">
    <property type="term" value="F:hydrolase activity, hydrolyzing O-glycosyl compounds"/>
    <property type="evidence" value="ECO:0007669"/>
    <property type="project" value="InterPro"/>
</dbReference>
<keyword evidence="4" id="KW-0378">Hydrolase</keyword>
<reference evidence="4 5" key="1">
    <citation type="submission" date="2019-09" db="EMBL/GenBank/DDBJ databases">
        <title>Nocardioides panacisoli sp. nov., isolated from the soil of a ginseng field.</title>
        <authorList>
            <person name="Cho C."/>
        </authorList>
    </citation>
    <scope>NUCLEOTIDE SEQUENCE [LARGE SCALE GENOMIC DNA]</scope>
    <source>
        <strain evidence="4 5">BN140041</strain>
    </source>
</reference>
<comment type="similarity">
    <text evidence="1">Belongs to the glycosyl hydrolase 16 family.</text>
</comment>
<accession>A0A5B1M8X9</accession>
<feature type="signal peptide" evidence="2">
    <location>
        <begin position="1"/>
        <end position="26"/>
    </location>
</feature>
<name>A0A5B1M8X9_9ACTN</name>
<evidence type="ECO:0000313" key="5">
    <source>
        <dbReference type="Proteomes" id="UP000324351"/>
    </source>
</evidence>
<dbReference type="PANTHER" id="PTHR10963">
    <property type="entry name" value="GLYCOSYL HYDROLASE-RELATED"/>
    <property type="match status" value="1"/>
</dbReference>
<dbReference type="InterPro" id="IPR050546">
    <property type="entry name" value="Glycosyl_Hydrlase_16"/>
</dbReference>
<dbReference type="InterPro" id="IPR013320">
    <property type="entry name" value="ConA-like_dom_sf"/>
</dbReference>
<evidence type="ECO:0000259" key="3">
    <source>
        <dbReference type="PROSITE" id="PS51762"/>
    </source>
</evidence>
<dbReference type="EMBL" id="VUJW01000001">
    <property type="protein sequence ID" value="KAA1428896.1"/>
    <property type="molecule type" value="Genomic_DNA"/>
</dbReference>
<sequence>MDVAMIRIPPRGRRLLAAALVLPALALSPASPDVPSDDCGPLLEKPGGGTWACSFVDEFDEARLDPDKWITQDTARTGFRTGLTCYRGASNVEVRSGTLLLEARHEGAMLNCDNPYGVFRTPYTGGLVGTRGHFSQAYGRFEVRAKWPSSRAPGLHGAFWMFPLSPTYGRWPASGEIDIAEWWSNQPSLVLPSLHFHGRNPRTDTGWDCRVADVSTFHVYAVEWLPTEMRFLIDGETCFVRSWTPAPPLVAPQPFDHPFSMILNLGVGTARGINAVTAATALPSTLTVDYAKAWR</sequence>
<feature type="chain" id="PRO_5038471841" evidence="2">
    <location>
        <begin position="27"/>
        <end position="295"/>
    </location>
</feature>
<evidence type="ECO:0000256" key="2">
    <source>
        <dbReference type="SAM" id="SignalP"/>
    </source>
</evidence>
<protein>
    <submittedName>
        <fullName evidence="4">Glycoside hydrolase family 16 protein</fullName>
    </submittedName>
</protein>
<dbReference type="Gene3D" id="2.60.120.200">
    <property type="match status" value="1"/>
</dbReference>
<dbReference type="InterPro" id="IPR000757">
    <property type="entry name" value="Beta-glucanase-like"/>
</dbReference>
<dbReference type="CDD" id="cd08023">
    <property type="entry name" value="GH16_laminarinase_like"/>
    <property type="match status" value="1"/>
</dbReference>
<comment type="caution">
    <text evidence="4">The sequence shown here is derived from an EMBL/GenBank/DDBJ whole genome shotgun (WGS) entry which is preliminary data.</text>
</comment>